<accession>A0A7J0E9M9</accession>
<feature type="region of interest" description="Disordered" evidence="1">
    <location>
        <begin position="1"/>
        <end position="26"/>
    </location>
</feature>
<keyword evidence="3" id="KW-1185">Reference proteome</keyword>
<comment type="caution">
    <text evidence="2">The sequence shown here is derived from an EMBL/GenBank/DDBJ whole genome shotgun (WGS) entry which is preliminary data.</text>
</comment>
<sequence>MASTSASHQSFSKSATNNEHDCNPSSSCFQKTVCLQDWWLIEAEEAFEGKRLAVAGLTSRE</sequence>
<evidence type="ECO:0000256" key="1">
    <source>
        <dbReference type="SAM" id="MobiDB-lite"/>
    </source>
</evidence>
<dbReference type="Proteomes" id="UP000585474">
    <property type="component" value="Unassembled WGS sequence"/>
</dbReference>
<evidence type="ECO:0000313" key="2">
    <source>
        <dbReference type="EMBL" id="GFY82619.1"/>
    </source>
</evidence>
<name>A0A7J0E9M9_9ERIC</name>
<dbReference type="InterPro" id="IPR053090">
    <property type="entry name" value="Centromere_KNL-2_homolog"/>
</dbReference>
<protein>
    <submittedName>
        <fullName evidence="2">Uncharacterized protein</fullName>
    </submittedName>
</protein>
<dbReference type="EMBL" id="BJWL01000002">
    <property type="protein sequence ID" value="GFY82619.1"/>
    <property type="molecule type" value="Genomic_DNA"/>
</dbReference>
<dbReference type="PANTHER" id="PTHR35311">
    <property type="entry name" value="KINETOCHORE-ASSOCIATED PROTEIN KNL-2 HOMOLOG"/>
    <property type="match status" value="1"/>
</dbReference>
<proteinExistence type="predicted"/>
<gene>
    <name evidence="2" type="ORF">Acr_02g0008590</name>
</gene>
<dbReference type="OrthoDB" id="118550at2759"/>
<reference evidence="2 3" key="1">
    <citation type="submission" date="2019-07" db="EMBL/GenBank/DDBJ databases">
        <title>De Novo Assembly of kiwifruit Actinidia rufa.</title>
        <authorList>
            <person name="Sugita-Konishi S."/>
            <person name="Sato K."/>
            <person name="Mori E."/>
            <person name="Abe Y."/>
            <person name="Kisaki G."/>
            <person name="Hamano K."/>
            <person name="Suezawa K."/>
            <person name="Otani M."/>
            <person name="Fukuda T."/>
            <person name="Manabe T."/>
            <person name="Gomi K."/>
            <person name="Tabuchi M."/>
            <person name="Akimitsu K."/>
            <person name="Kataoka I."/>
        </authorList>
    </citation>
    <scope>NUCLEOTIDE SEQUENCE [LARGE SCALE GENOMIC DNA]</scope>
    <source>
        <strain evidence="3">cv. Fuchu</strain>
    </source>
</reference>
<dbReference type="AlphaFoldDB" id="A0A7J0E9M9"/>
<evidence type="ECO:0000313" key="3">
    <source>
        <dbReference type="Proteomes" id="UP000585474"/>
    </source>
</evidence>
<organism evidence="2 3">
    <name type="scientific">Actinidia rufa</name>
    <dbReference type="NCBI Taxonomy" id="165716"/>
    <lineage>
        <taxon>Eukaryota</taxon>
        <taxon>Viridiplantae</taxon>
        <taxon>Streptophyta</taxon>
        <taxon>Embryophyta</taxon>
        <taxon>Tracheophyta</taxon>
        <taxon>Spermatophyta</taxon>
        <taxon>Magnoliopsida</taxon>
        <taxon>eudicotyledons</taxon>
        <taxon>Gunneridae</taxon>
        <taxon>Pentapetalae</taxon>
        <taxon>asterids</taxon>
        <taxon>Ericales</taxon>
        <taxon>Actinidiaceae</taxon>
        <taxon>Actinidia</taxon>
    </lineage>
</organism>
<dbReference type="PANTHER" id="PTHR35311:SF1">
    <property type="entry name" value="PROTEIN EMBRYO DEFECTIVE 1674"/>
    <property type="match status" value="1"/>
</dbReference>